<name>A0A4Z2CWU9_SCHJA</name>
<sequence length="261" mass="30486">MNETVNMSLPVQIIITIEGIIGTIFNIIAIIVVINVNFGSKFTTFIFRAQPIFDLSACLLTTIYYIIQFTENYNRSTGLYIIDILFCHFWFRNALFWLPCILSVQNLVCISLDRVSSIIFTGLYKSYSSRFFILYIIYVVSMVLILYTPTPLLRRFIDDHCVMDFSVPWMETKEFIDYFVYSWVILAYCVPVLVMLISHGWVIRTLRRTNSPHNCLSRNMESNLYIKRKISQLVITTATMSVQHTVLHFFENIVTVVQLNK</sequence>
<keyword evidence="8" id="KW-1185">Reference proteome</keyword>
<evidence type="ECO:0000256" key="2">
    <source>
        <dbReference type="ARBA" id="ARBA00022692"/>
    </source>
</evidence>
<comment type="subcellular location">
    <subcellularLocation>
        <location evidence="1">Membrane</location>
    </subcellularLocation>
</comment>
<evidence type="ECO:0000313" key="8">
    <source>
        <dbReference type="Proteomes" id="UP000311919"/>
    </source>
</evidence>
<proteinExistence type="predicted"/>
<gene>
    <name evidence="7" type="ORF">EWB00_006859</name>
</gene>
<evidence type="ECO:0000256" key="4">
    <source>
        <dbReference type="ARBA" id="ARBA00023136"/>
    </source>
</evidence>
<accession>A0A4Z2CWU9</accession>
<dbReference type="InterPro" id="IPR017452">
    <property type="entry name" value="GPCR_Rhodpsn_7TM"/>
</dbReference>
<dbReference type="Proteomes" id="UP000311919">
    <property type="component" value="Unassembled WGS sequence"/>
</dbReference>
<dbReference type="AlphaFoldDB" id="A0A4Z2CWU9"/>
<dbReference type="PANTHER" id="PTHR45698:SF1">
    <property type="entry name" value="TRACE AMINE-ASSOCIATED RECEPTOR 13C-LIKE"/>
    <property type="match status" value="1"/>
</dbReference>
<organism evidence="7 8">
    <name type="scientific">Schistosoma japonicum</name>
    <name type="common">Blood fluke</name>
    <dbReference type="NCBI Taxonomy" id="6182"/>
    <lineage>
        <taxon>Eukaryota</taxon>
        <taxon>Metazoa</taxon>
        <taxon>Spiralia</taxon>
        <taxon>Lophotrochozoa</taxon>
        <taxon>Platyhelminthes</taxon>
        <taxon>Trematoda</taxon>
        <taxon>Digenea</taxon>
        <taxon>Strigeidida</taxon>
        <taxon>Schistosomatoidea</taxon>
        <taxon>Schistosomatidae</taxon>
        <taxon>Schistosoma</taxon>
    </lineage>
</organism>
<feature type="domain" description="G-protein coupled receptors family 1 profile" evidence="6">
    <location>
        <begin position="25"/>
        <end position="261"/>
    </location>
</feature>
<dbReference type="Gene3D" id="1.20.1070.10">
    <property type="entry name" value="Rhodopsin 7-helix transmembrane proteins"/>
    <property type="match status" value="1"/>
</dbReference>
<dbReference type="CDD" id="cd00637">
    <property type="entry name" value="7tm_classA_rhodopsin-like"/>
    <property type="match status" value="1"/>
</dbReference>
<dbReference type="PANTHER" id="PTHR45698">
    <property type="entry name" value="TRACE AMINE-ASSOCIATED RECEPTOR 19N-RELATED"/>
    <property type="match status" value="1"/>
</dbReference>
<dbReference type="InterPro" id="IPR000276">
    <property type="entry name" value="GPCR_Rhodpsn"/>
</dbReference>
<feature type="transmembrane region" description="Helical" evidence="5">
    <location>
        <begin position="46"/>
        <end position="67"/>
    </location>
</feature>
<evidence type="ECO:0000256" key="3">
    <source>
        <dbReference type="ARBA" id="ARBA00022989"/>
    </source>
</evidence>
<feature type="transmembrane region" description="Helical" evidence="5">
    <location>
        <begin position="12"/>
        <end position="34"/>
    </location>
</feature>
<reference evidence="7 8" key="1">
    <citation type="submission" date="2019-03" db="EMBL/GenBank/DDBJ databases">
        <title>An improved genome assembly of the fluke Schistosoma japonicum.</title>
        <authorList>
            <person name="Hu W."/>
            <person name="Luo F."/>
            <person name="Yin M."/>
            <person name="Mo X."/>
            <person name="Sun C."/>
            <person name="Wu Q."/>
            <person name="Zhu B."/>
            <person name="Xiang M."/>
            <person name="Wang J."/>
            <person name="Wang Y."/>
            <person name="Zhang T."/>
            <person name="Xu B."/>
            <person name="Zheng H."/>
            <person name="Feng Z."/>
        </authorList>
    </citation>
    <scope>NUCLEOTIDE SEQUENCE [LARGE SCALE GENOMIC DNA]</scope>
    <source>
        <strain evidence="7">HuSjv2</strain>
        <tissue evidence="7">Worms</tissue>
    </source>
</reference>
<evidence type="ECO:0000259" key="6">
    <source>
        <dbReference type="PROSITE" id="PS50262"/>
    </source>
</evidence>
<dbReference type="SUPFAM" id="SSF81321">
    <property type="entry name" value="Family A G protein-coupled receptor-like"/>
    <property type="match status" value="1"/>
</dbReference>
<protein>
    <submittedName>
        <fullName evidence="7">Amine GPCR</fullName>
    </submittedName>
</protein>
<keyword evidence="3 5" id="KW-1133">Transmembrane helix</keyword>
<evidence type="ECO:0000256" key="1">
    <source>
        <dbReference type="ARBA" id="ARBA00004370"/>
    </source>
</evidence>
<dbReference type="OrthoDB" id="6255024at2759"/>
<feature type="transmembrane region" description="Helical" evidence="5">
    <location>
        <begin position="178"/>
        <end position="203"/>
    </location>
</feature>
<dbReference type="GO" id="GO:0016020">
    <property type="term" value="C:membrane"/>
    <property type="evidence" value="ECO:0007669"/>
    <property type="project" value="UniProtKB-SubCell"/>
</dbReference>
<dbReference type="PROSITE" id="PS50262">
    <property type="entry name" value="G_PROTEIN_RECEP_F1_2"/>
    <property type="match status" value="1"/>
</dbReference>
<keyword evidence="4 5" id="KW-0472">Membrane</keyword>
<evidence type="ECO:0000256" key="5">
    <source>
        <dbReference type="SAM" id="Phobius"/>
    </source>
</evidence>
<dbReference type="PRINTS" id="PR00237">
    <property type="entry name" value="GPCRRHODOPSN"/>
</dbReference>
<keyword evidence="2 5" id="KW-0812">Transmembrane</keyword>
<dbReference type="GO" id="GO:0004930">
    <property type="term" value="F:G protein-coupled receptor activity"/>
    <property type="evidence" value="ECO:0007669"/>
    <property type="project" value="InterPro"/>
</dbReference>
<evidence type="ECO:0000313" key="7">
    <source>
        <dbReference type="EMBL" id="TNN08701.1"/>
    </source>
</evidence>
<comment type="caution">
    <text evidence="7">The sequence shown here is derived from an EMBL/GenBank/DDBJ whole genome shotgun (WGS) entry which is preliminary data.</text>
</comment>
<feature type="transmembrane region" description="Helical" evidence="5">
    <location>
        <begin position="131"/>
        <end position="148"/>
    </location>
</feature>
<dbReference type="EMBL" id="SKCS01000404">
    <property type="protein sequence ID" value="TNN08701.1"/>
    <property type="molecule type" value="Genomic_DNA"/>
</dbReference>